<accession>A0A7W9EZF3</accession>
<dbReference type="RefSeq" id="WP_183530935.1">
    <property type="nucleotide sequence ID" value="NZ_JACIJM010000015.1"/>
</dbReference>
<sequence length="198" mass="20431">MNKITFTLTALLLGTAAHAQDTLSVVGSWSGLPLHKNYEAPFWTTALPEASGGTLEVALTTHDQMGIAGGDVFRMMSQGVFHIGMTAADYAVSDSAALEGLDVPLVASDANEAKAALDAARPIMDDIFASVFNAHVIGTAPYPAQIVFCNAPIAGLADLEGLKVRASGRMTANVLEGLGSEAVTMAFGEVPGALQRGV</sequence>
<dbReference type="PANTHER" id="PTHR33376">
    <property type="match status" value="1"/>
</dbReference>
<dbReference type="GO" id="GO:0042597">
    <property type="term" value="C:periplasmic space"/>
    <property type="evidence" value="ECO:0007669"/>
    <property type="project" value="UniProtKB-SubCell"/>
</dbReference>
<proteinExistence type="inferred from homology"/>
<evidence type="ECO:0000256" key="1">
    <source>
        <dbReference type="ARBA" id="ARBA00004418"/>
    </source>
</evidence>
<evidence type="ECO:0000256" key="6">
    <source>
        <dbReference type="SAM" id="SignalP"/>
    </source>
</evidence>
<keyword evidence="5" id="KW-0574">Periplasm</keyword>
<comment type="subcellular location">
    <subcellularLocation>
        <location evidence="1">Periplasm</location>
    </subcellularLocation>
</comment>
<keyword evidence="4 6" id="KW-0732">Signal</keyword>
<dbReference type="AlphaFoldDB" id="A0A7W9EZF3"/>
<gene>
    <name evidence="7" type="ORF">FHS72_003463</name>
</gene>
<dbReference type="GO" id="GO:0055085">
    <property type="term" value="P:transmembrane transport"/>
    <property type="evidence" value="ECO:0007669"/>
    <property type="project" value="InterPro"/>
</dbReference>
<feature type="signal peptide" evidence="6">
    <location>
        <begin position="1"/>
        <end position="19"/>
    </location>
</feature>
<name>A0A7W9EZF3_9RHOB</name>
<evidence type="ECO:0000256" key="2">
    <source>
        <dbReference type="ARBA" id="ARBA00009023"/>
    </source>
</evidence>
<reference evidence="7 8" key="1">
    <citation type="submission" date="2020-08" db="EMBL/GenBank/DDBJ databases">
        <title>Genomic Encyclopedia of Type Strains, Phase IV (KMG-IV): sequencing the most valuable type-strain genomes for metagenomic binning, comparative biology and taxonomic classification.</title>
        <authorList>
            <person name="Goeker M."/>
        </authorList>
    </citation>
    <scope>NUCLEOTIDE SEQUENCE [LARGE SCALE GENOMIC DNA]</scope>
    <source>
        <strain evidence="7 8">DSM 101064</strain>
    </source>
</reference>
<dbReference type="InterPro" id="IPR018389">
    <property type="entry name" value="DctP_fam"/>
</dbReference>
<evidence type="ECO:0000313" key="8">
    <source>
        <dbReference type="Proteomes" id="UP000535415"/>
    </source>
</evidence>
<evidence type="ECO:0000256" key="5">
    <source>
        <dbReference type="ARBA" id="ARBA00022764"/>
    </source>
</evidence>
<feature type="chain" id="PRO_5030802583" evidence="6">
    <location>
        <begin position="20"/>
        <end position="198"/>
    </location>
</feature>
<dbReference type="PANTHER" id="PTHR33376:SF7">
    <property type="entry name" value="C4-DICARBOXYLATE-BINDING PROTEIN DCTB"/>
    <property type="match status" value="1"/>
</dbReference>
<dbReference type="Pfam" id="PF03480">
    <property type="entry name" value="DctP"/>
    <property type="match status" value="1"/>
</dbReference>
<dbReference type="Proteomes" id="UP000535415">
    <property type="component" value="Unassembled WGS sequence"/>
</dbReference>
<protein>
    <submittedName>
        <fullName evidence="7">TRAP-type C4-dicarboxylate transport system substrate-binding protein</fullName>
    </submittedName>
</protein>
<dbReference type="Gene3D" id="3.40.190.170">
    <property type="entry name" value="Bacterial extracellular solute-binding protein, family 7"/>
    <property type="match status" value="1"/>
</dbReference>
<evidence type="ECO:0000313" key="7">
    <source>
        <dbReference type="EMBL" id="MBB5723818.1"/>
    </source>
</evidence>
<comment type="similarity">
    <text evidence="2">Belongs to the bacterial solute-binding protein 7 family.</text>
</comment>
<evidence type="ECO:0000256" key="4">
    <source>
        <dbReference type="ARBA" id="ARBA00022729"/>
    </source>
</evidence>
<dbReference type="InterPro" id="IPR038404">
    <property type="entry name" value="TRAP_DctP_sf"/>
</dbReference>
<keyword evidence="8" id="KW-1185">Reference proteome</keyword>
<comment type="caution">
    <text evidence="7">The sequence shown here is derived from an EMBL/GenBank/DDBJ whole genome shotgun (WGS) entry which is preliminary data.</text>
</comment>
<organism evidence="7 8">
    <name type="scientific">Yoonia ponticola</name>
    <dbReference type="NCBI Taxonomy" id="1524255"/>
    <lineage>
        <taxon>Bacteria</taxon>
        <taxon>Pseudomonadati</taxon>
        <taxon>Pseudomonadota</taxon>
        <taxon>Alphaproteobacteria</taxon>
        <taxon>Rhodobacterales</taxon>
        <taxon>Paracoccaceae</taxon>
        <taxon>Yoonia</taxon>
    </lineage>
</organism>
<dbReference type="EMBL" id="JACIJM010000015">
    <property type="protein sequence ID" value="MBB5723818.1"/>
    <property type="molecule type" value="Genomic_DNA"/>
</dbReference>
<evidence type="ECO:0000256" key="3">
    <source>
        <dbReference type="ARBA" id="ARBA00022448"/>
    </source>
</evidence>
<dbReference type="NCBIfam" id="NF037995">
    <property type="entry name" value="TRAP_S1"/>
    <property type="match status" value="1"/>
</dbReference>
<keyword evidence="3" id="KW-0813">Transport</keyword>